<gene>
    <name evidence="1" type="ORF">BGI42_09190</name>
</gene>
<proteinExistence type="predicted"/>
<dbReference type="Proteomes" id="UP000094652">
    <property type="component" value="Chromosome"/>
</dbReference>
<keyword evidence="2" id="KW-1185">Reference proteome</keyword>
<evidence type="ECO:0000313" key="1">
    <source>
        <dbReference type="EMBL" id="AOR23887.1"/>
    </source>
</evidence>
<sequence>MAKKTNTIQNNIIDILDNKKLWYFVKWYLDGAKESEWDNISKNIGVKCTYKEGIKNYLEREDVQKALIEVTKLQKDFNLVKIYNKMLEKALEGDVNSANWIVKFSESDFFGDKINELEKLMEGVSLSE</sequence>
<organism evidence="1 2">
    <name type="scientific">Clostridium taeniosporum</name>
    <dbReference type="NCBI Taxonomy" id="394958"/>
    <lineage>
        <taxon>Bacteria</taxon>
        <taxon>Bacillati</taxon>
        <taxon>Bacillota</taxon>
        <taxon>Clostridia</taxon>
        <taxon>Eubacteriales</taxon>
        <taxon>Clostridiaceae</taxon>
        <taxon>Clostridium</taxon>
    </lineage>
</organism>
<dbReference type="STRING" id="394958.BGI42_09190"/>
<dbReference type="AlphaFoldDB" id="A0A1D7XKR8"/>
<dbReference type="EMBL" id="CP017253">
    <property type="protein sequence ID" value="AOR23887.1"/>
    <property type="molecule type" value="Genomic_DNA"/>
</dbReference>
<evidence type="ECO:0000313" key="2">
    <source>
        <dbReference type="Proteomes" id="UP000094652"/>
    </source>
</evidence>
<protein>
    <submittedName>
        <fullName evidence="1">Uncharacterized protein</fullName>
    </submittedName>
</protein>
<name>A0A1D7XKR8_9CLOT</name>
<dbReference type="KEGG" id="ctae:BGI42_09190"/>
<dbReference type="RefSeq" id="WP_069680029.1">
    <property type="nucleotide sequence ID" value="NZ_CP017253.2"/>
</dbReference>
<accession>A0A1D7XKR8</accession>
<dbReference type="OrthoDB" id="1909423at2"/>
<reference evidence="2" key="1">
    <citation type="submission" date="2016-09" db="EMBL/GenBank/DDBJ databases">
        <title>Genomics of Clostridium taeniosporum, an organism which forms endospores with ribbon-like appendages.</title>
        <authorList>
            <person name="Walker J.R."/>
        </authorList>
    </citation>
    <scope>NUCLEOTIDE SEQUENCE [LARGE SCALE GENOMIC DNA]</scope>
    <source>
        <strain evidence="2">1/k</strain>
    </source>
</reference>